<sequence length="137" mass="15394">MASDISSQSSWGMIEKYFPFQQKDETETWQPNIFYGRNKSVGGAIENPIKRPDDMSLISRNSISELISSVSCDTANLFSSSATKFSALLLLLTVVFHRLTDVTEFAFPPVAPQGPEMTLCFACQSTKHKWLFSEKRT</sequence>
<accession>A0A4Y2DDJ1</accession>
<name>A0A4Y2DDJ1_ARAVE</name>
<reference evidence="1 2" key="1">
    <citation type="journal article" date="2019" name="Sci. Rep.">
        <title>Orb-weaving spider Araneus ventricosus genome elucidates the spidroin gene catalogue.</title>
        <authorList>
            <person name="Kono N."/>
            <person name="Nakamura H."/>
            <person name="Ohtoshi R."/>
            <person name="Moran D.A.P."/>
            <person name="Shinohara A."/>
            <person name="Yoshida Y."/>
            <person name="Fujiwara M."/>
            <person name="Mori M."/>
            <person name="Tomita M."/>
            <person name="Arakawa K."/>
        </authorList>
    </citation>
    <scope>NUCLEOTIDE SEQUENCE [LARGE SCALE GENOMIC DNA]</scope>
</reference>
<dbReference type="EMBL" id="BGPR01000339">
    <property type="protein sequence ID" value="GBM14146.1"/>
    <property type="molecule type" value="Genomic_DNA"/>
</dbReference>
<evidence type="ECO:0000313" key="2">
    <source>
        <dbReference type="Proteomes" id="UP000499080"/>
    </source>
</evidence>
<proteinExistence type="predicted"/>
<evidence type="ECO:0000313" key="1">
    <source>
        <dbReference type="EMBL" id="GBM14146.1"/>
    </source>
</evidence>
<comment type="caution">
    <text evidence="1">The sequence shown here is derived from an EMBL/GenBank/DDBJ whole genome shotgun (WGS) entry which is preliminary data.</text>
</comment>
<organism evidence="1 2">
    <name type="scientific">Araneus ventricosus</name>
    <name type="common">Orbweaver spider</name>
    <name type="synonym">Epeira ventricosa</name>
    <dbReference type="NCBI Taxonomy" id="182803"/>
    <lineage>
        <taxon>Eukaryota</taxon>
        <taxon>Metazoa</taxon>
        <taxon>Ecdysozoa</taxon>
        <taxon>Arthropoda</taxon>
        <taxon>Chelicerata</taxon>
        <taxon>Arachnida</taxon>
        <taxon>Araneae</taxon>
        <taxon>Araneomorphae</taxon>
        <taxon>Entelegynae</taxon>
        <taxon>Araneoidea</taxon>
        <taxon>Araneidae</taxon>
        <taxon>Araneus</taxon>
    </lineage>
</organism>
<dbReference type="AlphaFoldDB" id="A0A4Y2DDJ1"/>
<keyword evidence="2" id="KW-1185">Reference proteome</keyword>
<dbReference type="Proteomes" id="UP000499080">
    <property type="component" value="Unassembled WGS sequence"/>
</dbReference>
<protein>
    <submittedName>
        <fullName evidence="1">Uncharacterized protein</fullName>
    </submittedName>
</protein>
<gene>
    <name evidence="1" type="ORF">AVEN_60973_1</name>
</gene>